<keyword evidence="1" id="KW-0732">Signal</keyword>
<dbReference type="EMBL" id="JACOOK010000004">
    <property type="protein sequence ID" value="MBC5617000.1"/>
    <property type="molecule type" value="Genomic_DNA"/>
</dbReference>
<evidence type="ECO:0000313" key="2">
    <source>
        <dbReference type="EMBL" id="MBC5617000.1"/>
    </source>
</evidence>
<feature type="chain" id="PRO_5046583259" description="Glycoside hydrolase family 5 domain-containing protein" evidence="1">
    <location>
        <begin position="21"/>
        <end position="336"/>
    </location>
</feature>
<protein>
    <recommendedName>
        <fullName evidence="4">Glycoside hydrolase family 5 domain-containing protein</fullName>
    </recommendedName>
</protein>
<evidence type="ECO:0008006" key="4">
    <source>
        <dbReference type="Google" id="ProtNLM"/>
    </source>
</evidence>
<proteinExistence type="predicted"/>
<organism evidence="2 3">
    <name type="scientific">Alistipes hominis</name>
    <dbReference type="NCBI Taxonomy" id="2763015"/>
    <lineage>
        <taxon>Bacteria</taxon>
        <taxon>Pseudomonadati</taxon>
        <taxon>Bacteroidota</taxon>
        <taxon>Bacteroidia</taxon>
        <taxon>Bacteroidales</taxon>
        <taxon>Rikenellaceae</taxon>
        <taxon>Alistipes</taxon>
    </lineage>
</organism>
<evidence type="ECO:0000256" key="1">
    <source>
        <dbReference type="SAM" id="SignalP"/>
    </source>
</evidence>
<comment type="caution">
    <text evidence="2">The sequence shown here is derived from an EMBL/GenBank/DDBJ whole genome shotgun (WGS) entry which is preliminary data.</text>
</comment>
<reference evidence="2 3" key="1">
    <citation type="submission" date="2020-08" db="EMBL/GenBank/DDBJ databases">
        <title>Genome public.</title>
        <authorList>
            <person name="Liu C."/>
            <person name="Sun Q."/>
        </authorList>
    </citation>
    <scope>NUCLEOTIDE SEQUENCE [LARGE SCALE GENOMIC DNA]</scope>
    <source>
        <strain evidence="2 3">New-7</strain>
    </source>
</reference>
<gene>
    <name evidence="2" type="ORF">H8S08_08225</name>
</gene>
<evidence type="ECO:0000313" key="3">
    <source>
        <dbReference type="Proteomes" id="UP000636891"/>
    </source>
</evidence>
<dbReference type="RefSeq" id="WP_118657302.1">
    <property type="nucleotide sequence ID" value="NZ_JACOOK010000004.1"/>
</dbReference>
<keyword evidence="3" id="KW-1185">Reference proteome</keyword>
<name>A0ABR7CMZ6_9BACT</name>
<sequence>MKRFLTCCLLAATLAWFGCAENPSKGNVGSNSGTDSTSVTEGPVPMTHILICCRSANEGVIKFKVGDKWITDHDYKNIDQARAILSTIQQAGINNVIIDLTNPSQWATVPASWPGCQPNENALWDVDTKYQLETIETVCNELGMQFIMFIGNPAAHTLAYWNGIAKRIWENWAQKDVYRKYGYGDDRPMLVVFYMGENFREMYDAAPDNEKDYLAKFRIGTCQVNSPMDFVASDGWGYRNRSSSSDNTVRFVCPNEGVAPADWKRSTLDQWKEKVAWAGEASEYCIFGSYDDTCDAIFWGIADTKESKTAHKRYPNGEKPDDYYNVVKEYLSNRDK</sequence>
<feature type="signal peptide" evidence="1">
    <location>
        <begin position="1"/>
        <end position="20"/>
    </location>
</feature>
<dbReference type="Proteomes" id="UP000636891">
    <property type="component" value="Unassembled WGS sequence"/>
</dbReference>
<dbReference type="PROSITE" id="PS51257">
    <property type="entry name" value="PROKAR_LIPOPROTEIN"/>
    <property type="match status" value="1"/>
</dbReference>
<accession>A0ABR7CMZ6</accession>